<accession>A0AAN8N4T1</accession>
<dbReference type="AlphaFoldDB" id="A0AAN8N4T1"/>
<protein>
    <submittedName>
        <fullName evidence="2">Uncharacterized protein</fullName>
    </submittedName>
</protein>
<evidence type="ECO:0000313" key="3">
    <source>
        <dbReference type="Proteomes" id="UP001307849"/>
    </source>
</evidence>
<reference evidence="2 3" key="1">
    <citation type="submission" date="2019-10" db="EMBL/GenBank/DDBJ databases">
        <authorList>
            <person name="Palmer J.M."/>
        </authorList>
    </citation>
    <scope>NUCLEOTIDE SEQUENCE [LARGE SCALE GENOMIC DNA]</scope>
    <source>
        <strain evidence="2 3">TWF506</strain>
    </source>
</reference>
<evidence type="ECO:0000313" key="2">
    <source>
        <dbReference type="EMBL" id="KAK6502382.1"/>
    </source>
</evidence>
<feature type="signal peptide" evidence="1">
    <location>
        <begin position="1"/>
        <end position="21"/>
    </location>
</feature>
<organism evidence="2 3">
    <name type="scientific">Arthrobotrys conoides</name>
    <dbReference type="NCBI Taxonomy" id="74498"/>
    <lineage>
        <taxon>Eukaryota</taxon>
        <taxon>Fungi</taxon>
        <taxon>Dikarya</taxon>
        <taxon>Ascomycota</taxon>
        <taxon>Pezizomycotina</taxon>
        <taxon>Orbiliomycetes</taxon>
        <taxon>Orbiliales</taxon>
        <taxon>Orbiliaceae</taxon>
        <taxon>Arthrobotrys</taxon>
    </lineage>
</organism>
<dbReference type="EMBL" id="JAVHJM010000011">
    <property type="protein sequence ID" value="KAK6502382.1"/>
    <property type="molecule type" value="Genomic_DNA"/>
</dbReference>
<feature type="chain" id="PRO_5043043902" evidence="1">
    <location>
        <begin position="22"/>
        <end position="281"/>
    </location>
</feature>
<proteinExistence type="predicted"/>
<dbReference type="Proteomes" id="UP001307849">
    <property type="component" value="Unassembled WGS sequence"/>
</dbReference>
<name>A0AAN8N4T1_9PEZI</name>
<gene>
    <name evidence="2" type="ORF">TWF506_002962</name>
</gene>
<sequence>MHFLSSIIQILLATNIGVAYAAPSRISQSPRMSNVLNTRDIERADECGGTHQVAMESGEGAPDADQKEPTDKLRLRFMGPRWRDIDRECSYESSVNPGSVGIDVSDFSMFWHTRVRLEKEWKTQVQGDKFQLNIEPGRSECEQVWCIGGWGRLKACDFRTDLGPRRNYTWRGDDFIEGALDFAWTFWPQVDFLRGETDDLVVESDALVLNPRNMKTCCSDQKNPGVQQTTSDRVWGVLKSRSNDKLQLMIEGLKSDEGPCDSEKDLKGFVRTERPLSAVIH</sequence>
<comment type="caution">
    <text evidence="2">The sequence shown here is derived from an EMBL/GenBank/DDBJ whole genome shotgun (WGS) entry which is preliminary data.</text>
</comment>
<keyword evidence="1" id="KW-0732">Signal</keyword>
<evidence type="ECO:0000256" key="1">
    <source>
        <dbReference type="SAM" id="SignalP"/>
    </source>
</evidence>
<keyword evidence="3" id="KW-1185">Reference proteome</keyword>